<dbReference type="GO" id="GO:0016787">
    <property type="term" value="F:hydrolase activity"/>
    <property type="evidence" value="ECO:0007669"/>
    <property type="project" value="UniProtKB-KW"/>
</dbReference>
<name>A0A3M9N8A4_9BACT</name>
<evidence type="ECO:0000259" key="5">
    <source>
        <dbReference type="Pfam" id="PF20620"/>
    </source>
</evidence>
<dbReference type="Pfam" id="PF20736">
    <property type="entry name" value="Glyco_hydro127M"/>
    <property type="match status" value="1"/>
</dbReference>
<dbReference type="InterPro" id="IPR012878">
    <property type="entry name" value="Beta-AFase-like_GH127_cat"/>
</dbReference>
<feature type="signal peptide" evidence="2">
    <location>
        <begin position="1"/>
        <end position="22"/>
    </location>
</feature>
<dbReference type="GO" id="GO:0005975">
    <property type="term" value="P:carbohydrate metabolic process"/>
    <property type="evidence" value="ECO:0007669"/>
    <property type="project" value="InterPro"/>
</dbReference>
<feature type="domain" description="Non-reducing end beta-L-arabinofuranosidase-like GH127 middle" evidence="6">
    <location>
        <begin position="423"/>
        <end position="518"/>
    </location>
</feature>
<keyword evidence="8" id="KW-1185">Reference proteome</keyword>
<dbReference type="Pfam" id="PF07944">
    <property type="entry name" value="Beta-AFase-like_GH127_cat"/>
    <property type="match status" value="1"/>
</dbReference>
<feature type="compositionally biased region" description="Basic and acidic residues" evidence="1">
    <location>
        <begin position="670"/>
        <end position="684"/>
    </location>
</feature>
<feature type="domain" description="Non-reducing end beta-L-arabinofuranosidase-like GH127 catalytic" evidence="3">
    <location>
        <begin position="32"/>
        <end position="413"/>
    </location>
</feature>
<dbReference type="PANTHER" id="PTHR31151:SF0">
    <property type="entry name" value="PROLINE-TRNA LIGASE (DUF1680)"/>
    <property type="match status" value="1"/>
</dbReference>
<dbReference type="SUPFAM" id="SSF48208">
    <property type="entry name" value="Six-hairpin glycosidases"/>
    <property type="match status" value="1"/>
</dbReference>
<feature type="chain" id="PRO_5018287204" evidence="2">
    <location>
        <begin position="23"/>
        <end position="788"/>
    </location>
</feature>
<proteinExistence type="predicted"/>
<evidence type="ECO:0000259" key="3">
    <source>
        <dbReference type="Pfam" id="PF07944"/>
    </source>
</evidence>
<feature type="domain" description="DUF4986" evidence="4">
    <location>
        <begin position="547"/>
        <end position="629"/>
    </location>
</feature>
<keyword evidence="2" id="KW-0732">Signal</keyword>
<dbReference type="Pfam" id="PF16375">
    <property type="entry name" value="DUF4986"/>
    <property type="match status" value="1"/>
</dbReference>
<gene>
    <name evidence="7" type="ORF">EFA69_02100</name>
</gene>
<protein>
    <submittedName>
        <fullName evidence="7">Glycosyl hydrolase</fullName>
    </submittedName>
</protein>
<evidence type="ECO:0000256" key="2">
    <source>
        <dbReference type="SAM" id="SignalP"/>
    </source>
</evidence>
<keyword evidence="7" id="KW-0378">Hydrolase</keyword>
<evidence type="ECO:0000313" key="8">
    <source>
        <dbReference type="Proteomes" id="UP000271010"/>
    </source>
</evidence>
<accession>A0A3M9N8A4</accession>
<organism evidence="7 8">
    <name type="scientific">Rufibacter immobilis</name>
    <dbReference type="NCBI Taxonomy" id="1348778"/>
    <lineage>
        <taxon>Bacteria</taxon>
        <taxon>Pseudomonadati</taxon>
        <taxon>Bacteroidota</taxon>
        <taxon>Cytophagia</taxon>
        <taxon>Cytophagales</taxon>
        <taxon>Hymenobacteraceae</taxon>
        <taxon>Rufibacter</taxon>
    </lineage>
</organism>
<evidence type="ECO:0000313" key="7">
    <source>
        <dbReference type="EMBL" id="RNI33228.1"/>
    </source>
</evidence>
<evidence type="ECO:0000256" key="1">
    <source>
        <dbReference type="SAM" id="MobiDB-lite"/>
    </source>
</evidence>
<evidence type="ECO:0000259" key="4">
    <source>
        <dbReference type="Pfam" id="PF16375"/>
    </source>
</evidence>
<dbReference type="InterPro" id="IPR049046">
    <property type="entry name" value="Beta-AFase-like_GH127_middle"/>
</dbReference>
<dbReference type="PANTHER" id="PTHR31151">
    <property type="entry name" value="PROLINE-TRNA LIGASE (DUF1680)"/>
    <property type="match status" value="1"/>
</dbReference>
<feature type="domain" description="Glycoside hydrolase GH146 substrate-binding" evidence="5">
    <location>
        <begin position="653"/>
        <end position="787"/>
    </location>
</feature>
<dbReference type="AlphaFoldDB" id="A0A3M9N8A4"/>
<dbReference type="EMBL" id="RJJE01000001">
    <property type="protein sequence ID" value="RNI33228.1"/>
    <property type="molecule type" value="Genomic_DNA"/>
</dbReference>
<sequence>MKLSVLRILFFALLPAVGCAQAGRLQGFPLTAVRLLDSPFKQAQQTDLNYLLSLDMDRLLAPYQKEAGIQPKAENYGNWENTGLDGHIGGHYVSALALMYASTGDQEMLRRLNYMVDQLEACQQKSGNGYLGGTPGGKQMWQDIKAGKIEAGSFSLNKKWVPWYNIHKTYAGLRDAYLFAGNEKAKNMLVKLSDWCIDLTANLTDAQIQDMLRSEHGGMNEVFADVAQITGDKKYLTIAKRFSQISVLNPLLQGKDQLNGMHANTQIPKVIGYQRVAEVGGDTSWTKAADFFWNTVVNHRTVSIGGNSVSEHFHPANNFSSMLESKEGPETCNTYNMLKLSKQLFLNSASAQYLNYYERAMYNHILSSQHPSRGGFVYFTPMRPRHYRVYSQPQEDFWCCVGSGLENHGKYGELVYAHTDKDLYVNLFLPSRLEWQAKGLALTQKTKFPFEERSELTLNLKKAQKFTLYIRQPEWVKQGLVQVMVNGKEAKTSTAVAGYVGIDRKWKSGDVVAFSLPMETKAEYLPDGSPWVSFVHGPIVLAAATDKKDLTGLLADGSRMGHVANGPLYSLEEAPLLVSSAKNVANLIQPVPGKPFTFTASGLIQPSQYKGLELVPFYQIHDARYMVYWPVTTPEGLEARKAAIKEKEREKLALEARTVDQVAPGEQQPESDHGFQGERTETGVHRDRHWRHATGWFSYNLKNKGTGARKLRVTYFGRDRDRAFDILVNNQLLKTVTADGSGGDKFVEVDYELPAHLLTKASNNVLNIQFRAKEGSSTAGIYEVRLLK</sequence>
<dbReference type="InterPro" id="IPR046544">
    <property type="entry name" value="GH146_SB_dom"/>
</dbReference>
<dbReference type="InterPro" id="IPR032275">
    <property type="entry name" value="DUF4986"/>
</dbReference>
<evidence type="ECO:0000259" key="6">
    <source>
        <dbReference type="Pfam" id="PF20736"/>
    </source>
</evidence>
<feature type="region of interest" description="Disordered" evidence="1">
    <location>
        <begin position="661"/>
        <end position="684"/>
    </location>
</feature>
<dbReference type="OrthoDB" id="9757939at2"/>
<comment type="caution">
    <text evidence="7">The sequence shown here is derived from an EMBL/GenBank/DDBJ whole genome shotgun (WGS) entry which is preliminary data.</text>
</comment>
<dbReference type="Pfam" id="PF20620">
    <property type="entry name" value="DUF6805"/>
    <property type="match status" value="1"/>
</dbReference>
<dbReference type="InterPro" id="IPR008928">
    <property type="entry name" value="6-hairpin_glycosidase_sf"/>
</dbReference>
<reference evidence="7 8" key="1">
    <citation type="submission" date="2018-11" db="EMBL/GenBank/DDBJ databases">
        <title>Rufibacter latericius sp. nov., isolated from water in Baiyang Lake.</title>
        <authorList>
            <person name="Yang Y."/>
        </authorList>
    </citation>
    <scope>NUCLEOTIDE SEQUENCE [LARGE SCALE GENOMIC DNA]</scope>
    <source>
        <strain evidence="7 8">MCC P1</strain>
    </source>
</reference>
<dbReference type="Proteomes" id="UP000271010">
    <property type="component" value="Unassembled WGS sequence"/>
</dbReference>